<evidence type="ECO:0000313" key="2">
    <source>
        <dbReference type="Proteomes" id="UP001165960"/>
    </source>
</evidence>
<name>A0ACC2TBH8_9FUNG</name>
<evidence type="ECO:0000313" key="1">
    <source>
        <dbReference type="EMBL" id="KAJ9072019.1"/>
    </source>
</evidence>
<dbReference type="Proteomes" id="UP001165960">
    <property type="component" value="Unassembled WGS sequence"/>
</dbReference>
<proteinExistence type="predicted"/>
<protein>
    <submittedName>
        <fullName evidence="1">Uncharacterized protein</fullName>
    </submittedName>
</protein>
<gene>
    <name evidence="1" type="ORF">DSO57_1031505</name>
</gene>
<dbReference type="EMBL" id="QTSX02003067">
    <property type="protein sequence ID" value="KAJ9072019.1"/>
    <property type="molecule type" value="Genomic_DNA"/>
</dbReference>
<comment type="caution">
    <text evidence="1">The sequence shown here is derived from an EMBL/GenBank/DDBJ whole genome shotgun (WGS) entry which is preliminary data.</text>
</comment>
<sequence length="307" mass="34184">MGLLGNIKDQNREVRIKLKHTIAGAGAGLVASVITCPLDVVKTRLQNQVITSGQNCAPLYRGTLASLDYIWKIEGIRGLYKGLLPTVLGYLPSWSIYFVCYDAFKESAQITFGGTMSHSLIHMGSAMSAGCISTLVTAPFWVIKTRMMTQSKSTCYHYCGVKDAFKTIIKVEGFKGLYKGLLPSLLGVSHVIIQFPLYERLKVDFAAYDIKKRELHKDAVLLSSSISIMVASLCTYPHEVIRTRLQNQTTPPFKYSGLTGTCRTILREETFLGFYKGFSTNLIRTIPCSALTILTYELLCEKMNLFI</sequence>
<accession>A0ACC2TBH8</accession>
<keyword evidence="2" id="KW-1185">Reference proteome</keyword>
<organism evidence="1 2">
    <name type="scientific">Entomophthora muscae</name>
    <dbReference type="NCBI Taxonomy" id="34485"/>
    <lineage>
        <taxon>Eukaryota</taxon>
        <taxon>Fungi</taxon>
        <taxon>Fungi incertae sedis</taxon>
        <taxon>Zoopagomycota</taxon>
        <taxon>Entomophthoromycotina</taxon>
        <taxon>Entomophthoromycetes</taxon>
        <taxon>Entomophthorales</taxon>
        <taxon>Entomophthoraceae</taxon>
        <taxon>Entomophthora</taxon>
    </lineage>
</organism>
<reference evidence="1" key="1">
    <citation type="submission" date="2022-04" db="EMBL/GenBank/DDBJ databases">
        <title>Genome of the entomopathogenic fungus Entomophthora muscae.</title>
        <authorList>
            <person name="Elya C."/>
            <person name="Lovett B.R."/>
            <person name="Lee E."/>
            <person name="Macias A.M."/>
            <person name="Hajek A.E."/>
            <person name="De Bivort B.L."/>
            <person name="Kasson M.T."/>
            <person name="De Fine Licht H.H."/>
            <person name="Stajich J.E."/>
        </authorList>
    </citation>
    <scope>NUCLEOTIDE SEQUENCE</scope>
    <source>
        <strain evidence="1">Berkeley</strain>
    </source>
</reference>